<feature type="compositionally biased region" description="Polar residues" evidence="7">
    <location>
        <begin position="378"/>
        <end position="394"/>
    </location>
</feature>
<comment type="subcellular location">
    <subcellularLocation>
        <location evidence="1">Nucleus</location>
    </subcellularLocation>
</comment>
<feature type="coiled-coil region" evidence="6">
    <location>
        <begin position="117"/>
        <end position="203"/>
    </location>
</feature>
<feature type="region of interest" description="Disordered" evidence="7">
    <location>
        <begin position="337"/>
        <end position="369"/>
    </location>
</feature>
<evidence type="ECO:0000256" key="7">
    <source>
        <dbReference type="SAM" id="MobiDB-lite"/>
    </source>
</evidence>
<evidence type="ECO:0000256" key="1">
    <source>
        <dbReference type="ARBA" id="ARBA00004123"/>
    </source>
</evidence>
<evidence type="ECO:0000256" key="2">
    <source>
        <dbReference type="ARBA" id="ARBA00010313"/>
    </source>
</evidence>
<dbReference type="InterPro" id="IPR033757">
    <property type="entry name" value="WTAP"/>
</dbReference>
<comment type="caution">
    <text evidence="8">The sequence shown here is derived from an EMBL/GenBank/DDBJ whole genome shotgun (WGS) entry which is preliminary data.</text>
</comment>
<dbReference type="GO" id="GO:0006397">
    <property type="term" value="P:mRNA processing"/>
    <property type="evidence" value="ECO:0007669"/>
    <property type="project" value="UniProtKB-KW"/>
</dbReference>
<keyword evidence="9" id="KW-1185">Reference proteome</keyword>
<feature type="compositionally biased region" description="Basic and acidic residues" evidence="7">
    <location>
        <begin position="22"/>
        <end position="37"/>
    </location>
</feature>
<dbReference type="PANTHER" id="PTHR15217:SF0">
    <property type="entry name" value="PRE-MRNA-SPLICING REGULATOR WTAP"/>
    <property type="match status" value="1"/>
</dbReference>
<name>A0A443RLP7_9ACAR</name>
<evidence type="ECO:0000256" key="4">
    <source>
        <dbReference type="ARBA" id="ARBA00023187"/>
    </source>
</evidence>
<evidence type="ECO:0000313" key="9">
    <source>
        <dbReference type="Proteomes" id="UP000285301"/>
    </source>
</evidence>
<dbReference type="Proteomes" id="UP000285301">
    <property type="component" value="Unassembled WGS sequence"/>
</dbReference>
<protein>
    <submittedName>
        <fullName evidence="8">Pre-mRNA-splicing regulator WTAP-like protein</fullName>
    </submittedName>
</protein>
<feature type="region of interest" description="Disordered" evidence="7">
    <location>
        <begin position="1"/>
        <end position="44"/>
    </location>
</feature>
<keyword evidence="6" id="KW-0175">Coiled coil</keyword>
<keyword evidence="4" id="KW-0508">mRNA splicing</keyword>
<keyword evidence="5" id="KW-0539">Nucleus</keyword>
<reference evidence="8 9" key="1">
    <citation type="journal article" date="2018" name="Gigascience">
        <title>Genomes of trombidid mites reveal novel predicted allergens and laterally-transferred genes associated with secondary metabolism.</title>
        <authorList>
            <person name="Dong X."/>
            <person name="Chaisiri K."/>
            <person name="Xia D."/>
            <person name="Armstrong S.D."/>
            <person name="Fang Y."/>
            <person name="Donnelly M.J."/>
            <person name="Kadowaki T."/>
            <person name="McGarry J.W."/>
            <person name="Darby A.C."/>
            <person name="Makepeace B.L."/>
        </authorList>
    </citation>
    <scope>NUCLEOTIDE SEQUENCE [LARGE SCALE GENOMIC DNA]</scope>
    <source>
        <strain evidence="8">UoL-WK</strain>
    </source>
</reference>
<feature type="region of interest" description="Disordered" evidence="7">
    <location>
        <begin position="444"/>
        <end position="465"/>
    </location>
</feature>
<feature type="coiled-coil region" evidence="6">
    <location>
        <begin position="277"/>
        <end position="311"/>
    </location>
</feature>
<dbReference type="AlphaFoldDB" id="A0A443RLP7"/>
<dbReference type="Pfam" id="PF17098">
    <property type="entry name" value="Wtap"/>
    <property type="match status" value="1"/>
</dbReference>
<dbReference type="GO" id="GO:0000381">
    <property type="term" value="P:regulation of alternative mRNA splicing, via spliceosome"/>
    <property type="evidence" value="ECO:0007669"/>
    <property type="project" value="InterPro"/>
</dbReference>
<dbReference type="EMBL" id="NCKU01000275">
    <property type="protein sequence ID" value="RWS16187.1"/>
    <property type="molecule type" value="Genomic_DNA"/>
</dbReference>
<dbReference type="PANTHER" id="PTHR15217">
    <property type="entry name" value="WILMS' TUMOR 1-ASSOCIATING PROTEIN"/>
    <property type="match status" value="1"/>
</dbReference>
<comment type="similarity">
    <text evidence="2">Belongs to the fl(2)d family.</text>
</comment>
<evidence type="ECO:0000313" key="8">
    <source>
        <dbReference type="EMBL" id="RWS16187.1"/>
    </source>
</evidence>
<sequence length="465" mass="52125">MSSEELTESDERAGNCGNSCHQLDDNSKGLSQEEDHFSSSPLSPPFVSKSIYKLNCNQADVSPKSQEPSRVKLTVDEIERLSKPDLIEKWKLQEAYIDFVESQLNVESMAKTDLISLRESEEKLKQQQLEAMRRENILVMRLTTKEQEMQDFVNQIQELKQSQLPGTAQLEATLIDPAVNLMFEKMGKAVELAKAKVEEMQSELSAWKFTPDSNTGKRLMAKCKLLYQENEELGKIVSSGRVAKLEGDLALQKSFSEELKKSQSELDDFLFEIDEDVEGMQNTIVFLQSQLKEAKDKIAILQRELNKYSSLKNDELPPRTSETLNTRVKNDYSSCVPENFSTNSIEHNTERTSDGSSTIVEQNSSRPMFQQNSGVLRTASLTSNGPHNSTSPRTNDACVDTELRTKAMRTCEIKRSEAESTASSLNCLSPLADTSDSVSIKNRKRTCEYNSDDDEEGGSNGSADS</sequence>
<feature type="region of interest" description="Disordered" evidence="7">
    <location>
        <begin position="378"/>
        <end position="397"/>
    </location>
</feature>
<organism evidence="8 9">
    <name type="scientific">Dinothrombium tinctorium</name>
    <dbReference type="NCBI Taxonomy" id="1965070"/>
    <lineage>
        <taxon>Eukaryota</taxon>
        <taxon>Metazoa</taxon>
        <taxon>Ecdysozoa</taxon>
        <taxon>Arthropoda</taxon>
        <taxon>Chelicerata</taxon>
        <taxon>Arachnida</taxon>
        <taxon>Acari</taxon>
        <taxon>Acariformes</taxon>
        <taxon>Trombidiformes</taxon>
        <taxon>Prostigmata</taxon>
        <taxon>Anystina</taxon>
        <taxon>Parasitengona</taxon>
        <taxon>Trombidioidea</taxon>
        <taxon>Trombidiidae</taxon>
        <taxon>Dinothrombium</taxon>
    </lineage>
</organism>
<evidence type="ECO:0000256" key="5">
    <source>
        <dbReference type="ARBA" id="ARBA00023242"/>
    </source>
</evidence>
<keyword evidence="3" id="KW-0507">mRNA processing</keyword>
<dbReference type="GO" id="GO:0005634">
    <property type="term" value="C:nucleus"/>
    <property type="evidence" value="ECO:0007669"/>
    <property type="project" value="UniProtKB-SubCell"/>
</dbReference>
<dbReference type="GO" id="GO:0016556">
    <property type="term" value="P:mRNA modification"/>
    <property type="evidence" value="ECO:0007669"/>
    <property type="project" value="InterPro"/>
</dbReference>
<evidence type="ECO:0000256" key="6">
    <source>
        <dbReference type="SAM" id="Coils"/>
    </source>
</evidence>
<dbReference type="GO" id="GO:0008380">
    <property type="term" value="P:RNA splicing"/>
    <property type="evidence" value="ECO:0007669"/>
    <property type="project" value="UniProtKB-KW"/>
</dbReference>
<accession>A0A443RLP7</accession>
<dbReference type="STRING" id="1965070.A0A443RLP7"/>
<dbReference type="OrthoDB" id="3366661at2759"/>
<feature type="non-terminal residue" evidence="8">
    <location>
        <position position="465"/>
    </location>
</feature>
<feature type="compositionally biased region" description="Polar residues" evidence="7">
    <location>
        <begin position="354"/>
        <end position="369"/>
    </location>
</feature>
<gene>
    <name evidence="8" type="ORF">B4U79_08195</name>
</gene>
<proteinExistence type="inferred from homology"/>
<evidence type="ECO:0000256" key="3">
    <source>
        <dbReference type="ARBA" id="ARBA00022664"/>
    </source>
</evidence>